<dbReference type="EMBL" id="MN740593">
    <property type="protein sequence ID" value="QHS77603.1"/>
    <property type="molecule type" value="Genomic_DNA"/>
</dbReference>
<organism evidence="1">
    <name type="scientific">viral metagenome</name>
    <dbReference type="NCBI Taxonomy" id="1070528"/>
    <lineage>
        <taxon>unclassified sequences</taxon>
        <taxon>metagenomes</taxon>
        <taxon>organismal metagenomes</taxon>
    </lineage>
</organism>
<accession>A0A6C0ADR9</accession>
<evidence type="ECO:0000313" key="1">
    <source>
        <dbReference type="EMBL" id="QHS77603.1"/>
    </source>
</evidence>
<reference evidence="1" key="1">
    <citation type="journal article" date="2020" name="Nature">
        <title>Giant virus diversity and host interactions through global metagenomics.</title>
        <authorList>
            <person name="Schulz F."/>
            <person name="Roux S."/>
            <person name="Paez-Espino D."/>
            <person name="Jungbluth S."/>
            <person name="Walsh D.A."/>
            <person name="Denef V.J."/>
            <person name="McMahon K.D."/>
            <person name="Konstantinidis K.T."/>
            <person name="Eloe-Fadrosh E.A."/>
            <person name="Kyrpides N.C."/>
            <person name="Woyke T."/>
        </authorList>
    </citation>
    <scope>NUCLEOTIDE SEQUENCE</scope>
    <source>
        <strain evidence="1">GVMAG-S-1021933-23</strain>
    </source>
</reference>
<protein>
    <submittedName>
        <fullName evidence="1">Uncharacterized protein</fullName>
    </submittedName>
</protein>
<dbReference type="AlphaFoldDB" id="A0A6C0ADR9"/>
<name>A0A6C0ADR9_9ZZZZ</name>
<sequence length="36" mass="4412">MNNKIDEERYNYYVSKHGFPEENTSETELKYLQLLD</sequence>
<proteinExistence type="predicted"/>